<feature type="transmembrane region" description="Helical" evidence="1">
    <location>
        <begin position="68"/>
        <end position="87"/>
    </location>
</feature>
<proteinExistence type="predicted"/>
<keyword evidence="1" id="KW-0472">Membrane</keyword>
<dbReference type="AlphaFoldDB" id="A0AAD5K9M1"/>
<keyword evidence="1" id="KW-1133">Transmembrane helix</keyword>
<name>A0AAD5K9M1_9FUNG</name>
<keyword evidence="1" id="KW-0812">Transmembrane</keyword>
<keyword evidence="3" id="KW-1185">Reference proteome</keyword>
<evidence type="ECO:0000313" key="3">
    <source>
        <dbReference type="Proteomes" id="UP001209540"/>
    </source>
</evidence>
<accession>A0AAD5K9M1</accession>
<evidence type="ECO:0000256" key="1">
    <source>
        <dbReference type="SAM" id="Phobius"/>
    </source>
</evidence>
<dbReference type="Proteomes" id="UP001209540">
    <property type="component" value="Unassembled WGS sequence"/>
</dbReference>
<gene>
    <name evidence="2" type="ORF">BDA99DRAFT_537531</name>
</gene>
<protein>
    <submittedName>
        <fullName evidence="2">Uncharacterized protein</fullName>
    </submittedName>
</protein>
<reference evidence="2" key="1">
    <citation type="journal article" date="2022" name="IScience">
        <title>Evolution of zygomycete secretomes and the origins of terrestrial fungal ecologies.</title>
        <authorList>
            <person name="Chang Y."/>
            <person name="Wang Y."/>
            <person name="Mondo S."/>
            <person name="Ahrendt S."/>
            <person name="Andreopoulos W."/>
            <person name="Barry K."/>
            <person name="Beard J."/>
            <person name="Benny G.L."/>
            <person name="Blankenship S."/>
            <person name="Bonito G."/>
            <person name="Cuomo C."/>
            <person name="Desiro A."/>
            <person name="Gervers K.A."/>
            <person name="Hundley H."/>
            <person name="Kuo A."/>
            <person name="LaButti K."/>
            <person name="Lang B.F."/>
            <person name="Lipzen A."/>
            <person name="O'Donnell K."/>
            <person name="Pangilinan J."/>
            <person name="Reynolds N."/>
            <person name="Sandor L."/>
            <person name="Smith M.E."/>
            <person name="Tsang A."/>
            <person name="Grigoriev I.V."/>
            <person name="Stajich J.E."/>
            <person name="Spatafora J.W."/>
        </authorList>
    </citation>
    <scope>NUCLEOTIDE SEQUENCE</scope>
    <source>
        <strain evidence="2">RSA 2281</strain>
    </source>
</reference>
<dbReference type="EMBL" id="JAIXMP010000014">
    <property type="protein sequence ID" value="KAI9262187.1"/>
    <property type="molecule type" value="Genomic_DNA"/>
</dbReference>
<reference evidence="2" key="2">
    <citation type="submission" date="2023-02" db="EMBL/GenBank/DDBJ databases">
        <authorList>
            <consortium name="DOE Joint Genome Institute"/>
            <person name="Mondo S.J."/>
            <person name="Chang Y."/>
            <person name="Wang Y."/>
            <person name="Ahrendt S."/>
            <person name="Andreopoulos W."/>
            <person name="Barry K."/>
            <person name="Beard J."/>
            <person name="Benny G.L."/>
            <person name="Blankenship S."/>
            <person name="Bonito G."/>
            <person name="Cuomo C."/>
            <person name="Desiro A."/>
            <person name="Gervers K.A."/>
            <person name="Hundley H."/>
            <person name="Kuo A."/>
            <person name="LaButti K."/>
            <person name="Lang B.F."/>
            <person name="Lipzen A."/>
            <person name="O'Donnell K."/>
            <person name="Pangilinan J."/>
            <person name="Reynolds N."/>
            <person name="Sandor L."/>
            <person name="Smith M.W."/>
            <person name="Tsang A."/>
            <person name="Grigoriev I.V."/>
            <person name="Stajich J.E."/>
            <person name="Spatafora J.W."/>
        </authorList>
    </citation>
    <scope>NUCLEOTIDE SEQUENCE</scope>
    <source>
        <strain evidence="2">RSA 2281</strain>
    </source>
</reference>
<sequence>MAKQDAHMRHSKAPLSNALYSLLQDSISEDLQIQFTFYKDINYKDVQNTNSTISKTCCQSLNYKIATIYIFLHCYQEMVFYCAFLWYKLSYMKNNNFVNLGIF</sequence>
<organism evidence="2 3">
    <name type="scientific">Phascolomyces articulosus</name>
    <dbReference type="NCBI Taxonomy" id="60185"/>
    <lineage>
        <taxon>Eukaryota</taxon>
        <taxon>Fungi</taxon>
        <taxon>Fungi incertae sedis</taxon>
        <taxon>Mucoromycota</taxon>
        <taxon>Mucoromycotina</taxon>
        <taxon>Mucoromycetes</taxon>
        <taxon>Mucorales</taxon>
        <taxon>Lichtheimiaceae</taxon>
        <taxon>Phascolomyces</taxon>
    </lineage>
</organism>
<evidence type="ECO:0000313" key="2">
    <source>
        <dbReference type="EMBL" id="KAI9262187.1"/>
    </source>
</evidence>
<comment type="caution">
    <text evidence="2">The sequence shown here is derived from an EMBL/GenBank/DDBJ whole genome shotgun (WGS) entry which is preliminary data.</text>
</comment>